<feature type="domain" description="Phosphotyrosine protein phosphatase I" evidence="2">
    <location>
        <begin position="3"/>
        <end position="137"/>
    </location>
</feature>
<evidence type="ECO:0000313" key="4">
    <source>
        <dbReference type="Proteomes" id="UP000823631"/>
    </source>
</evidence>
<dbReference type="Pfam" id="PF01451">
    <property type="entry name" value="LMWPc"/>
    <property type="match status" value="1"/>
</dbReference>
<sequence>MALKILILCTGNSCRSQMAEGFLQQLDHRLCVRSAGTNPAPKINAHAVEVMYEDCVDLSGQKPKPVTQFLNEEWDYVITVCEKADQSCPHFKGKVKHRLHLGFDDPAAAQGTEDEVLNEFRRVRDEICVAFKKFYERELKPQLQQAAAEPCSTATTAALAAV</sequence>
<comment type="caution">
    <text evidence="3">The sequence shown here is derived from an EMBL/GenBank/DDBJ whole genome shotgun (WGS) entry which is preliminary data.</text>
</comment>
<reference evidence="3" key="1">
    <citation type="submission" date="2020-10" db="EMBL/GenBank/DDBJ databases">
        <authorList>
            <person name="Gilroy R."/>
        </authorList>
    </citation>
    <scope>NUCLEOTIDE SEQUENCE</scope>
    <source>
        <strain evidence="3">17213</strain>
    </source>
</reference>
<reference evidence="3" key="2">
    <citation type="journal article" date="2021" name="PeerJ">
        <title>Extensive microbial diversity within the chicken gut microbiome revealed by metagenomics and culture.</title>
        <authorList>
            <person name="Gilroy R."/>
            <person name="Ravi A."/>
            <person name="Getino M."/>
            <person name="Pursley I."/>
            <person name="Horton D.L."/>
            <person name="Alikhan N.F."/>
            <person name="Baker D."/>
            <person name="Gharbi K."/>
            <person name="Hall N."/>
            <person name="Watson M."/>
            <person name="Adriaenssens E.M."/>
            <person name="Foster-Nyarko E."/>
            <person name="Jarju S."/>
            <person name="Secka A."/>
            <person name="Antonio M."/>
            <person name="Oren A."/>
            <person name="Chaudhuri R.R."/>
            <person name="La Ragione R."/>
            <person name="Hildebrand F."/>
            <person name="Pallen M.J."/>
        </authorList>
    </citation>
    <scope>NUCLEOTIDE SEQUENCE</scope>
    <source>
        <strain evidence="3">17213</strain>
    </source>
</reference>
<gene>
    <name evidence="3" type="ORF">IAB19_03750</name>
</gene>
<dbReference type="Gene3D" id="3.40.50.2300">
    <property type="match status" value="1"/>
</dbReference>
<organism evidence="3 4">
    <name type="scientific">Candidatus Avisuccinivibrio stercorigallinarum</name>
    <dbReference type="NCBI Taxonomy" id="2840704"/>
    <lineage>
        <taxon>Bacteria</taxon>
        <taxon>Pseudomonadati</taxon>
        <taxon>Pseudomonadota</taxon>
        <taxon>Gammaproteobacteria</taxon>
        <taxon>Aeromonadales</taxon>
        <taxon>Succinivibrionaceae</taxon>
        <taxon>Succinivibrionaceae incertae sedis</taxon>
        <taxon>Candidatus Avisuccinivibrio</taxon>
    </lineage>
</organism>
<protein>
    <submittedName>
        <fullName evidence="3">Arsenate reductase ArsC</fullName>
    </submittedName>
</protein>
<accession>A0A9D9GTT3</accession>
<evidence type="ECO:0000259" key="2">
    <source>
        <dbReference type="SMART" id="SM00226"/>
    </source>
</evidence>
<dbReference type="CDD" id="cd16345">
    <property type="entry name" value="LMWP_ArsC"/>
    <property type="match status" value="1"/>
</dbReference>
<dbReference type="PANTHER" id="PTHR43428:SF1">
    <property type="entry name" value="ARSENATE REDUCTASE"/>
    <property type="match status" value="1"/>
</dbReference>
<evidence type="ECO:0000256" key="1">
    <source>
        <dbReference type="ARBA" id="ARBA00022849"/>
    </source>
</evidence>
<keyword evidence="1" id="KW-0059">Arsenical resistance</keyword>
<dbReference type="InterPro" id="IPR023485">
    <property type="entry name" value="Ptyr_pPase"/>
</dbReference>
<evidence type="ECO:0000313" key="3">
    <source>
        <dbReference type="EMBL" id="MBO8415480.1"/>
    </source>
</evidence>
<dbReference type="Proteomes" id="UP000823631">
    <property type="component" value="Unassembled WGS sequence"/>
</dbReference>
<dbReference type="GO" id="GO:0046685">
    <property type="term" value="P:response to arsenic-containing substance"/>
    <property type="evidence" value="ECO:0007669"/>
    <property type="project" value="UniProtKB-KW"/>
</dbReference>
<proteinExistence type="predicted"/>
<dbReference type="AlphaFoldDB" id="A0A9D9GTT3"/>
<dbReference type="SUPFAM" id="SSF52788">
    <property type="entry name" value="Phosphotyrosine protein phosphatases I"/>
    <property type="match status" value="1"/>
</dbReference>
<dbReference type="SMART" id="SM00226">
    <property type="entry name" value="LMWPc"/>
    <property type="match status" value="1"/>
</dbReference>
<dbReference type="PANTHER" id="PTHR43428">
    <property type="entry name" value="ARSENATE REDUCTASE"/>
    <property type="match status" value="1"/>
</dbReference>
<dbReference type="InterPro" id="IPR036196">
    <property type="entry name" value="Ptyr_pPase_sf"/>
</dbReference>
<dbReference type="EMBL" id="JADINH010000080">
    <property type="protein sequence ID" value="MBO8415480.1"/>
    <property type="molecule type" value="Genomic_DNA"/>
</dbReference>
<name>A0A9D9GTT3_9GAMM</name>